<evidence type="ECO:0000256" key="6">
    <source>
        <dbReference type="ARBA" id="ARBA00023125"/>
    </source>
</evidence>
<evidence type="ECO:0000256" key="4">
    <source>
        <dbReference type="ARBA" id="ARBA00022723"/>
    </source>
</evidence>
<dbReference type="InterPro" id="IPR010095">
    <property type="entry name" value="Cas12f1-like_TNB"/>
</dbReference>
<name>A0A0U4WJF9_9BACL</name>
<comment type="similarity">
    <text evidence="2">In the N-terminal section; belongs to the transposase 2 family.</text>
</comment>
<feature type="domain" description="Probable transposase IS891/IS1136/IS1341" evidence="8">
    <location>
        <begin position="164"/>
        <end position="277"/>
    </location>
</feature>
<keyword evidence="7" id="KW-0233">DNA recombination</keyword>
<dbReference type="Proteomes" id="UP000217696">
    <property type="component" value="Chromosome"/>
</dbReference>
<keyword evidence="12" id="KW-1185">Reference proteome</keyword>
<dbReference type="GO" id="GO:0003677">
    <property type="term" value="F:DNA binding"/>
    <property type="evidence" value="ECO:0007669"/>
    <property type="project" value="UniProtKB-KW"/>
</dbReference>
<evidence type="ECO:0000256" key="5">
    <source>
        <dbReference type="ARBA" id="ARBA00022833"/>
    </source>
</evidence>
<dbReference type="Pfam" id="PF07282">
    <property type="entry name" value="Cas12f1-like_TNB"/>
    <property type="match status" value="1"/>
</dbReference>
<reference evidence="11 12" key="1">
    <citation type="submission" date="2015-12" db="EMBL/GenBank/DDBJ databases">
        <title>Genome sequence of Aneurinibacillus soli.</title>
        <authorList>
            <person name="Lee J.S."/>
            <person name="Lee K.C."/>
            <person name="Kim K.K."/>
            <person name="Lee B.W."/>
        </authorList>
    </citation>
    <scope>NUCLEOTIDE SEQUENCE [LARGE SCALE GENOMIC DNA]</scope>
    <source>
        <strain evidence="11 12">CB4</strain>
    </source>
</reference>
<gene>
    <name evidence="11" type="ORF">CB4_02839</name>
</gene>
<dbReference type="KEGG" id="asoc:CB4_02839"/>
<dbReference type="GO" id="GO:0006310">
    <property type="term" value="P:DNA recombination"/>
    <property type="evidence" value="ECO:0007669"/>
    <property type="project" value="UniProtKB-KW"/>
</dbReference>
<evidence type="ECO:0000256" key="1">
    <source>
        <dbReference type="ARBA" id="ARBA00008761"/>
    </source>
</evidence>
<evidence type="ECO:0000259" key="10">
    <source>
        <dbReference type="Pfam" id="PF12323"/>
    </source>
</evidence>
<evidence type="ECO:0000256" key="7">
    <source>
        <dbReference type="ARBA" id="ARBA00023172"/>
    </source>
</evidence>
<feature type="domain" description="Transposase putative helix-turn-helix" evidence="10">
    <location>
        <begin position="1"/>
        <end position="48"/>
    </location>
</feature>
<evidence type="ECO:0000313" key="11">
    <source>
        <dbReference type="EMBL" id="BAU28664.1"/>
    </source>
</evidence>
<dbReference type="Pfam" id="PF01385">
    <property type="entry name" value="OrfB_IS605"/>
    <property type="match status" value="1"/>
</dbReference>
<dbReference type="InterPro" id="IPR001959">
    <property type="entry name" value="Transposase"/>
</dbReference>
<dbReference type="EMBL" id="AP017312">
    <property type="protein sequence ID" value="BAU28664.1"/>
    <property type="molecule type" value="Genomic_DNA"/>
</dbReference>
<accession>A0A0U4WJF9</accession>
<keyword evidence="5" id="KW-0862">Zinc</keyword>
<dbReference type="PANTHER" id="PTHR30405">
    <property type="entry name" value="TRANSPOSASE"/>
    <property type="match status" value="1"/>
</dbReference>
<dbReference type="GO" id="GO:0046872">
    <property type="term" value="F:metal ion binding"/>
    <property type="evidence" value="ECO:0007669"/>
    <property type="project" value="UniProtKB-KW"/>
</dbReference>
<proteinExistence type="inferred from homology"/>
<keyword evidence="3" id="KW-0815">Transposition</keyword>
<evidence type="ECO:0000259" key="9">
    <source>
        <dbReference type="Pfam" id="PF07282"/>
    </source>
</evidence>
<dbReference type="PANTHER" id="PTHR30405:SF25">
    <property type="entry name" value="RNA-GUIDED DNA ENDONUCLEASE INSQ-RELATED"/>
    <property type="match status" value="1"/>
</dbReference>
<dbReference type="GO" id="GO:0032196">
    <property type="term" value="P:transposition"/>
    <property type="evidence" value="ECO:0007669"/>
    <property type="project" value="UniProtKB-KW"/>
</dbReference>
<dbReference type="Pfam" id="PF12323">
    <property type="entry name" value="HTH_OrfB_IS605"/>
    <property type="match status" value="1"/>
</dbReference>
<organism evidence="11 12">
    <name type="scientific">Aneurinibacillus soli</name>
    <dbReference type="NCBI Taxonomy" id="1500254"/>
    <lineage>
        <taxon>Bacteria</taxon>
        <taxon>Bacillati</taxon>
        <taxon>Bacillota</taxon>
        <taxon>Bacilli</taxon>
        <taxon>Bacillales</taxon>
        <taxon>Paenibacillaceae</taxon>
        <taxon>Aneurinibacillus group</taxon>
        <taxon>Aneurinibacillus</taxon>
    </lineage>
</organism>
<dbReference type="AlphaFoldDB" id="A0A0U4WJF9"/>
<evidence type="ECO:0000256" key="3">
    <source>
        <dbReference type="ARBA" id="ARBA00022578"/>
    </source>
</evidence>
<dbReference type="OrthoDB" id="56768at2"/>
<keyword evidence="6" id="KW-0238">DNA-binding</keyword>
<dbReference type="NCBIfam" id="NF038281">
    <property type="entry name" value="IS200_TnpB"/>
    <property type="match status" value="1"/>
</dbReference>
<evidence type="ECO:0000256" key="2">
    <source>
        <dbReference type="ARBA" id="ARBA00011044"/>
    </source>
</evidence>
<dbReference type="RefSeq" id="WP_096466399.1">
    <property type="nucleotide sequence ID" value="NZ_AP017312.1"/>
</dbReference>
<dbReference type="InterPro" id="IPR053522">
    <property type="entry name" value="RNA-guided_endonuclease_TnpB"/>
</dbReference>
<dbReference type="InterPro" id="IPR021027">
    <property type="entry name" value="Transposase_put_HTH"/>
</dbReference>
<protein>
    <submittedName>
        <fullName evidence="11">Putative transposase</fullName>
    </submittedName>
</protein>
<comment type="similarity">
    <text evidence="1">In the C-terminal section; belongs to the transposase 35 family.</text>
</comment>
<evidence type="ECO:0000313" key="12">
    <source>
        <dbReference type="Proteomes" id="UP000217696"/>
    </source>
</evidence>
<dbReference type="NCBIfam" id="NF040570">
    <property type="entry name" value="guided_TnpB"/>
    <property type="match status" value="1"/>
</dbReference>
<dbReference type="NCBIfam" id="TIGR01766">
    <property type="entry name" value="IS200/IS605 family accessory protein TnpB-like domain"/>
    <property type="match status" value="1"/>
</dbReference>
<sequence length="367" mass="42512">MVKHKGFKFRIYPNEEQATLINKSIGCVRYVFNHFLAKRKEAYETEQKTLNYTACSALLTTLKKEVSWLKEPDSTALQNTLKDLDAAYQKFFNEKKGYPKFKSRKNPRQSYNTTNNKDAIRIEGTHIRLPKLGLVPFAKSREVEGRILSATVRRHPSGKYFVSVLCKVEMQPLPKVGKQVGVDLGLTRFAILSDGETFANPKYLRKYETKLTHLQRVMSRRTKGGSNWNKARIKVARLHEKITYCRTDFLQKLSTTLIRENQTICVEDLQVSNMQKNHKLAKSISDASWSEFRRMLEYKADWYGRTLSFVGKTFPSSQLCSACGYRNRDVKNLNLREWCCPECHTHHDRDVNAAVNILQEGLRLLET</sequence>
<evidence type="ECO:0000259" key="8">
    <source>
        <dbReference type="Pfam" id="PF01385"/>
    </source>
</evidence>
<feature type="domain" description="Cas12f1-like TNB" evidence="9">
    <location>
        <begin position="289"/>
        <end position="357"/>
    </location>
</feature>
<keyword evidence="4" id="KW-0479">Metal-binding</keyword>
<dbReference type="InterPro" id="IPR051399">
    <property type="entry name" value="RNA-guided_DNA_endo/Transpos"/>
</dbReference>